<dbReference type="OrthoDB" id="193343at2"/>
<keyword evidence="1" id="KW-1133">Transmembrane helix</keyword>
<dbReference type="Pfam" id="PF03729">
    <property type="entry name" value="DUF308"/>
    <property type="match status" value="2"/>
</dbReference>
<dbReference type="STRING" id="494016.SAMN04487965_2939"/>
<dbReference type="PANTHER" id="PTHR34989">
    <property type="entry name" value="PROTEIN HDED"/>
    <property type="match status" value="1"/>
</dbReference>
<evidence type="ECO:0000313" key="3">
    <source>
        <dbReference type="Proteomes" id="UP000184170"/>
    </source>
</evidence>
<dbReference type="RefSeq" id="WP_073276458.1">
    <property type="nucleotide sequence ID" value="NZ_FQVA01000004.1"/>
</dbReference>
<organism evidence="2 3">
    <name type="scientific">Microbulbifer donghaiensis</name>
    <dbReference type="NCBI Taxonomy" id="494016"/>
    <lineage>
        <taxon>Bacteria</taxon>
        <taxon>Pseudomonadati</taxon>
        <taxon>Pseudomonadota</taxon>
        <taxon>Gammaproteobacteria</taxon>
        <taxon>Cellvibrionales</taxon>
        <taxon>Microbulbiferaceae</taxon>
        <taxon>Microbulbifer</taxon>
    </lineage>
</organism>
<protein>
    <submittedName>
        <fullName evidence="2">Uncharacterized membrane protein HdeD, DUF308 family</fullName>
    </submittedName>
</protein>
<reference evidence="3" key="1">
    <citation type="submission" date="2016-11" db="EMBL/GenBank/DDBJ databases">
        <authorList>
            <person name="Varghese N."/>
            <person name="Submissions S."/>
        </authorList>
    </citation>
    <scope>NUCLEOTIDE SEQUENCE [LARGE SCALE GENOMIC DNA]</scope>
    <source>
        <strain evidence="3">CGMCC 1.7063</strain>
    </source>
</reference>
<dbReference type="InterPro" id="IPR052712">
    <property type="entry name" value="Acid_resist_chaperone_HdeD"/>
</dbReference>
<dbReference type="Proteomes" id="UP000184170">
    <property type="component" value="Unassembled WGS sequence"/>
</dbReference>
<evidence type="ECO:0000313" key="2">
    <source>
        <dbReference type="EMBL" id="SHF91450.1"/>
    </source>
</evidence>
<feature type="transmembrane region" description="Helical" evidence="1">
    <location>
        <begin position="167"/>
        <end position="190"/>
    </location>
</feature>
<feature type="transmembrane region" description="Helical" evidence="1">
    <location>
        <begin position="85"/>
        <end position="105"/>
    </location>
</feature>
<dbReference type="GO" id="GO:0005886">
    <property type="term" value="C:plasma membrane"/>
    <property type="evidence" value="ECO:0007669"/>
    <property type="project" value="TreeGrafter"/>
</dbReference>
<keyword evidence="1" id="KW-0812">Transmembrane</keyword>
<feature type="transmembrane region" description="Helical" evidence="1">
    <location>
        <begin position="55"/>
        <end position="78"/>
    </location>
</feature>
<accession>A0A1M5FIS9</accession>
<dbReference type="AlphaFoldDB" id="A0A1M5FIS9"/>
<dbReference type="EMBL" id="FQVA01000004">
    <property type="protein sequence ID" value="SHF91450.1"/>
    <property type="molecule type" value="Genomic_DNA"/>
</dbReference>
<name>A0A1M5FIS9_9GAMM</name>
<dbReference type="InterPro" id="IPR005325">
    <property type="entry name" value="DUF308_memb"/>
</dbReference>
<sequence>MPTDLAPDPNLEPTLATRPILQVLSENWWLLLLRGVAGVIFGILCFAWPGLSLLALVILFGAYALVDGFLALIAAVLGRHRSTPLWWLILAGLISVAAGIVTFAYPQITALVLVVFIGAWALVRGAFEIIGAFHLRKEISSEWLLMAVGLLSMIFGIAILANPGAGALALIWLIGIYAILFGLPMIWLALRVRKQSKVGH</sequence>
<keyword evidence="1" id="KW-0472">Membrane</keyword>
<proteinExistence type="predicted"/>
<evidence type="ECO:0000256" key="1">
    <source>
        <dbReference type="SAM" id="Phobius"/>
    </source>
</evidence>
<keyword evidence="3" id="KW-1185">Reference proteome</keyword>
<feature type="transmembrane region" description="Helical" evidence="1">
    <location>
        <begin position="28"/>
        <end position="49"/>
    </location>
</feature>
<feature type="transmembrane region" description="Helical" evidence="1">
    <location>
        <begin position="143"/>
        <end position="161"/>
    </location>
</feature>
<gene>
    <name evidence="2" type="ORF">SAMN04487965_2939</name>
</gene>
<dbReference type="PANTHER" id="PTHR34989:SF1">
    <property type="entry name" value="PROTEIN HDED"/>
    <property type="match status" value="1"/>
</dbReference>
<feature type="transmembrane region" description="Helical" evidence="1">
    <location>
        <begin position="111"/>
        <end position="131"/>
    </location>
</feature>